<dbReference type="PANTHER" id="PTHR19303:SF73">
    <property type="entry name" value="PROTEIN PDC2"/>
    <property type="match status" value="1"/>
</dbReference>
<dbReference type="Pfam" id="PF03221">
    <property type="entry name" value="HTH_Tnp_Tc5"/>
    <property type="match status" value="1"/>
</dbReference>
<evidence type="ECO:0000256" key="1">
    <source>
        <dbReference type="ARBA" id="ARBA00023125"/>
    </source>
</evidence>
<dbReference type="PANTHER" id="PTHR19303">
    <property type="entry name" value="TRANSPOSON"/>
    <property type="match status" value="1"/>
</dbReference>
<feature type="region of interest" description="Disordered" evidence="2">
    <location>
        <begin position="366"/>
        <end position="391"/>
    </location>
</feature>
<name>A0A8X7N316_9BASI</name>
<sequence length="433" mass="48391">MRKTGKSQTAAAGQIQDKYPGIKQPLISIMLEQEAELRERAEDPSIMNSRSKRPLRCPEMEKELGLWVTQTRAEGKLRLSGAVIITKASQILDKIEAAKPSMKRPTLSSGWLSCFKSRHGLKSFRLHGEAASSSVLDVRAEQERLKVLLDGWERKNIFNMDETASFYRLVPDRCLMQAYSSKSGVKIDKTRITIALCANADGSEQMEPIIIGRAAKPRCFNKHTAAQLGFRYYWINKTAWMTGGIFTEWILSWDADLRRSERKILLLVDSFSGHSVDTTKLTNIRLEFFKANLTAHVQPLDGGIIRCFKAKFRALMVMRALERHEQGELDIYAIDQLKAETLVKEAWNSVSAATISNCWKHVDILPSSPDQQAPPTAPAPTTPTAAATDVSEVPEVVAAEQEAEAALNTFYRTDAVSSSARISRARAGRYDDD</sequence>
<gene>
    <name evidence="4" type="ORF">A4X09_0g7504</name>
</gene>
<dbReference type="SUPFAM" id="SSF46689">
    <property type="entry name" value="Homeodomain-like"/>
    <property type="match status" value="1"/>
</dbReference>
<keyword evidence="1" id="KW-0238">DNA-binding</keyword>
<protein>
    <recommendedName>
        <fullName evidence="3">HTH CENPB-type domain-containing protein</fullName>
    </recommendedName>
</protein>
<dbReference type="Proteomes" id="UP000078113">
    <property type="component" value="Unassembled WGS sequence"/>
</dbReference>
<dbReference type="Pfam" id="PF03184">
    <property type="entry name" value="DDE_1"/>
    <property type="match status" value="1"/>
</dbReference>
<dbReference type="Gene3D" id="1.10.10.60">
    <property type="entry name" value="Homeodomain-like"/>
    <property type="match status" value="1"/>
</dbReference>
<organism evidence="4 5">
    <name type="scientific">Tilletia walkeri</name>
    <dbReference type="NCBI Taxonomy" id="117179"/>
    <lineage>
        <taxon>Eukaryota</taxon>
        <taxon>Fungi</taxon>
        <taxon>Dikarya</taxon>
        <taxon>Basidiomycota</taxon>
        <taxon>Ustilaginomycotina</taxon>
        <taxon>Exobasidiomycetes</taxon>
        <taxon>Tilletiales</taxon>
        <taxon>Tilletiaceae</taxon>
        <taxon>Tilletia</taxon>
    </lineage>
</organism>
<proteinExistence type="predicted"/>
<feature type="domain" description="HTH CENPB-type" evidence="3">
    <location>
        <begin position="48"/>
        <end position="125"/>
    </location>
</feature>
<accession>A0A8X7N316</accession>
<dbReference type="GO" id="GO:0005634">
    <property type="term" value="C:nucleus"/>
    <property type="evidence" value="ECO:0007669"/>
    <property type="project" value="TreeGrafter"/>
</dbReference>
<reference evidence="4" key="2">
    <citation type="journal article" date="2019" name="IMA Fungus">
        <title>Genome sequencing and comparison of five Tilletia species to identify candidate genes for the detection of regulated species infecting wheat.</title>
        <authorList>
            <person name="Nguyen H.D.T."/>
            <person name="Sultana T."/>
            <person name="Kesanakurti P."/>
            <person name="Hambleton S."/>
        </authorList>
    </citation>
    <scope>NUCLEOTIDE SEQUENCE</scope>
    <source>
        <strain evidence="4">DAOMC 236422</strain>
    </source>
</reference>
<dbReference type="AlphaFoldDB" id="A0A8X7N316"/>
<dbReference type="InterPro" id="IPR004875">
    <property type="entry name" value="DDE_SF_endonuclease_dom"/>
</dbReference>
<dbReference type="InterPro" id="IPR050863">
    <property type="entry name" value="CenT-Element_Derived"/>
</dbReference>
<dbReference type="EMBL" id="LWDG02000828">
    <property type="protein sequence ID" value="KAE8262237.1"/>
    <property type="molecule type" value="Genomic_DNA"/>
</dbReference>
<dbReference type="SMART" id="SM00674">
    <property type="entry name" value="CENPB"/>
    <property type="match status" value="1"/>
</dbReference>
<dbReference type="InterPro" id="IPR006600">
    <property type="entry name" value="HTH_CenpB_DNA-bd_dom"/>
</dbReference>
<comment type="caution">
    <text evidence="4">The sequence shown here is derived from an EMBL/GenBank/DDBJ whole genome shotgun (WGS) entry which is preliminary data.</text>
</comment>
<keyword evidence="5" id="KW-1185">Reference proteome</keyword>
<evidence type="ECO:0000313" key="5">
    <source>
        <dbReference type="Proteomes" id="UP000078113"/>
    </source>
</evidence>
<evidence type="ECO:0000256" key="2">
    <source>
        <dbReference type="SAM" id="MobiDB-lite"/>
    </source>
</evidence>
<evidence type="ECO:0000313" key="4">
    <source>
        <dbReference type="EMBL" id="KAE8262237.1"/>
    </source>
</evidence>
<dbReference type="PROSITE" id="PS51253">
    <property type="entry name" value="HTH_CENPB"/>
    <property type="match status" value="1"/>
</dbReference>
<feature type="compositionally biased region" description="Low complexity" evidence="2">
    <location>
        <begin position="382"/>
        <end position="391"/>
    </location>
</feature>
<evidence type="ECO:0000259" key="3">
    <source>
        <dbReference type="PROSITE" id="PS51253"/>
    </source>
</evidence>
<dbReference type="InterPro" id="IPR009057">
    <property type="entry name" value="Homeodomain-like_sf"/>
</dbReference>
<dbReference type="GO" id="GO:0003677">
    <property type="term" value="F:DNA binding"/>
    <property type="evidence" value="ECO:0007669"/>
    <property type="project" value="UniProtKB-KW"/>
</dbReference>
<reference evidence="4" key="1">
    <citation type="submission" date="2016-04" db="EMBL/GenBank/DDBJ databases">
        <authorList>
            <person name="Nguyen H.D."/>
            <person name="Samba Siva P."/>
            <person name="Cullis J."/>
            <person name="Levesque C.A."/>
            <person name="Hambleton S."/>
        </authorList>
    </citation>
    <scope>NUCLEOTIDE SEQUENCE</scope>
    <source>
        <strain evidence="4">DAOMC 236422</strain>
    </source>
</reference>